<evidence type="ECO:0000256" key="5">
    <source>
        <dbReference type="SAM" id="MobiDB-lite"/>
    </source>
</evidence>
<evidence type="ECO:0000256" key="1">
    <source>
        <dbReference type="ARBA" id="ARBA00022714"/>
    </source>
</evidence>
<evidence type="ECO:0000256" key="2">
    <source>
        <dbReference type="ARBA" id="ARBA00022723"/>
    </source>
</evidence>
<feature type="domain" description="Rieske" evidence="6">
    <location>
        <begin position="16"/>
        <end position="121"/>
    </location>
</feature>
<dbReference type="SUPFAM" id="SSF50022">
    <property type="entry name" value="ISP domain"/>
    <property type="match status" value="1"/>
</dbReference>
<reference evidence="7 8" key="1">
    <citation type="submission" date="2019-12" db="EMBL/GenBank/DDBJ databases">
        <title>Halomonas rutogse sp. nov. isolated from two lakes on Tibetan Plateau.</title>
        <authorList>
            <person name="Gao P."/>
        </authorList>
    </citation>
    <scope>NUCLEOTIDE SEQUENCE [LARGE SCALE GENOMIC DNA]</scope>
    <source>
        <strain evidence="7 8">ZH2S</strain>
    </source>
</reference>
<keyword evidence="1" id="KW-0001">2Fe-2S</keyword>
<organism evidence="7 8">
    <name type="scientific">Vreelandella zhuhanensis</name>
    <dbReference type="NCBI Taxonomy" id="2684210"/>
    <lineage>
        <taxon>Bacteria</taxon>
        <taxon>Pseudomonadati</taxon>
        <taxon>Pseudomonadota</taxon>
        <taxon>Gammaproteobacteria</taxon>
        <taxon>Oceanospirillales</taxon>
        <taxon>Halomonadaceae</taxon>
        <taxon>Vreelandella</taxon>
    </lineage>
</organism>
<proteinExistence type="predicted"/>
<evidence type="ECO:0000313" key="8">
    <source>
        <dbReference type="Proteomes" id="UP000437638"/>
    </source>
</evidence>
<dbReference type="PROSITE" id="PS51296">
    <property type="entry name" value="RIESKE"/>
    <property type="match status" value="1"/>
</dbReference>
<dbReference type="InterPro" id="IPR036922">
    <property type="entry name" value="Rieske_2Fe-2S_sf"/>
</dbReference>
<evidence type="ECO:0000256" key="3">
    <source>
        <dbReference type="ARBA" id="ARBA00023004"/>
    </source>
</evidence>
<dbReference type="InterPro" id="IPR017941">
    <property type="entry name" value="Rieske_2Fe-2S"/>
</dbReference>
<evidence type="ECO:0000256" key="4">
    <source>
        <dbReference type="ARBA" id="ARBA00023014"/>
    </source>
</evidence>
<keyword evidence="3" id="KW-0408">Iron</keyword>
<keyword evidence="2" id="KW-0479">Metal-binding</keyword>
<sequence length="126" mass="13790">MSQSWQSYRSAPSPGTRLVKEEELLPNSTRSLTLENEKGRFPLLLIKLESTLVAYVNACPHQYLPLDQRGKRILSQDGELLRCTNHEASFLTRTGEGVGGHGLGCALDAVPVSVESDGWVVIGNPE</sequence>
<name>A0A7X3KR33_9GAMM</name>
<gene>
    <name evidence="7" type="ORF">GPM19_07030</name>
</gene>
<evidence type="ECO:0000313" key="7">
    <source>
        <dbReference type="EMBL" id="MWJ27961.1"/>
    </source>
</evidence>
<dbReference type="GO" id="GO:0046872">
    <property type="term" value="F:metal ion binding"/>
    <property type="evidence" value="ECO:0007669"/>
    <property type="project" value="UniProtKB-KW"/>
</dbReference>
<dbReference type="GO" id="GO:0051537">
    <property type="term" value="F:2 iron, 2 sulfur cluster binding"/>
    <property type="evidence" value="ECO:0007669"/>
    <property type="project" value="UniProtKB-KW"/>
</dbReference>
<dbReference type="RefSeq" id="WP_160418297.1">
    <property type="nucleotide sequence ID" value="NZ_WTKP01000004.1"/>
</dbReference>
<keyword evidence="4" id="KW-0411">Iron-sulfur</keyword>
<protein>
    <submittedName>
        <fullName evidence="7">Rieske 2Fe-2S domain-containing protein</fullName>
    </submittedName>
</protein>
<comment type="caution">
    <text evidence="7">The sequence shown here is derived from an EMBL/GenBank/DDBJ whole genome shotgun (WGS) entry which is preliminary data.</text>
</comment>
<accession>A0A7X3KR33</accession>
<dbReference type="AlphaFoldDB" id="A0A7X3KR33"/>
<feature type="compositionally biased region" description="Polar residues" evidence="5">
    <location>
        <begin position="1"/>
        <end position="10"/>
    </location>
</feature>
<dbReference type="Proteomes" id="UP000437638">
    <property type="component" value="Unassembled WGS sequence"/>
</dbReference>
<keyword evidence="8" id="KW-1185">Reference proteome</keyword>
<dbReference type="EMBL" id="WTKP01000004">
    <property type="protein sequence ID" value="MWJ27961.1"/>
    <property type="molecule type" value="Genomic_DNA"/>
</dbReference>
<dbReference type="Pfam" id="PF00355">
    <property type="entry name" value="Rieske"/>
    <property type="match status" value="1"/>
</dbReference>
<dbReference type="Gene3D" id="2.102.10.10">
    <property type="entry name" value="Rieske [2Fe-2S] iron-sulphur domain"/>
    <property type="match status" value="1"/>
</dbReference>
<evidence type="ECO:0000259" key="6">
    <source>
        <dbReference type="PROSITE" id="PS51296"/>
    </source>
</evidence>
<feature type="region of interest" description="Disordered" evidence="5">
    <location>
        <begin position="1"/>
        <end position="28"/>
    </location>
</feature>